<dbReference type="Pfam" id="PF00419">
    <property type="entry name" value="Fimbrial"/>
    <property type="match status" value="1"/>
</dbReference>
<proteinExistence type="inferred from homology"/>
<dbReference type="Gene3D" id="2.60.40.1090">
    <property type="entry name" value="Fimbrial-type adhesion domain"/>
    <property type="match status" value="1"/>
</dbReference>
<evidence type="ECO:0000313" key="6">
    <source>
        <dbReference type="EMBL" id="MEO3989891.1"/>
    </source>
</evidence>
<keyword evidence="3" id="KW-0281">Fimbrium</keyword>
<evidence type="ECO:0000256" key="1">
    <source>
        <dbReference type="ARBA" id="ARBA00004561"/>
    </source>
</evidence>
<dbReference type="InterPro" id="IPR008966">
    <property type="entry name" value="Adhesion_dom_sf"/>
</dbReference>
<dbReference type="InterPro" id="IPR036937">
    <property type="entry name" value="Adhesion_dom_fimbrial_sf"/>
</dbReference>
<evidence type="ECO:0000256" key="2">
    <source>
        <dbReference type="ARBA" id="ARBA00006671"/>
    </source>
</evidence>
<dbReference type="SUPFAM" id="SSF49401">
    <property type="entry name" value="Bacterial adhesins"/>
    <property type="match status" value="1"/>
</dbReference>
<accession>A0ABV0HHE2</accession>
<name>A0ABV0HHE2_9ENTR</name>
<evidence type="ECO:0000259" key="5">
    <source>
        <dbReference type="Pfam" id="PF00419"/>
    </source>
</evidence>
<feature type="signal peptide" evidence="4">
    <location>
        <begin position="1"/>
        <end position="23"/>
    </location>
</feature>
<dbReference type="PANTHER" id="PTHR33420">
    <property type="entry name" value="FIMBRIAL SUBUNIT ELFA-RELATED"/>
    <property type="match status" value="1"/>
</dbReference>
<sequence>MKIRDVIILTLCLLGSAYQVAQASCKSDSGAQKESTVTLTLDSLSLSSKTTNSPNLSLSSGTFSCSAEWLGSGNRIAIISELSNSTAYVDYGNYILQFNISNISPNSKSYSGLGESRVSGTSLNNVTYTYEAKLLKTLPAGATAIKAGPGVTSVTLSHAISVVDSSGIQFWFPGVNFAEFIKWILGLIGSDESKRLFYQNITINYRPRVSTCSIPDTNVTLPETDLTSLKLAGKEAQFYTNFTLRAECSDLLEGMTTRTIQFYLSSSNVETDHYTLKNSQGTARNIGVRVMRADTSKKIAISANELSAGNITSEYELFKIAQWGNNFNIPLRAYYYIYGANPTEGSIQTTAKVNIVYP</sequence>
<comment type="subcellular location">
    <subcellularLocation>
        <location evidence="1">Fimbrium</location>
    </subcellularLocation>
</comment>
<protein>
    <submittedName>
        <fullName evidence="6">Fimbrial protein</fullName>
    </submittedName>
</protein>
<feature type="chain" id="PRO_5045846134" evidence="4">
    <location>
        <begin position="24"/>
        <end position="358"/>
    </location>
</feature>
<evidence type="ECO:0000256" key="3">
    <source>
        <dbReference type="ARBA" id="ARBA00023263"/>
    </source>
</evidence>
<dbReference type="RefSeq" id="WP_347794296.1">
    <property type="nucleotide sequence ID" value="NZ_JAYMYY010000001.1"/>
</dbReference>
<keyword evidence="7" id="KW-1185">Reference proteome</keyword>
<evidence type="ECO:0000313" key="7">
    <source>
        <dbReference type="Proteomes" id="UP001444146"/>
    </source>
</evidence>
<dbReference type="Proteomes" id="UP001444146">
    <property type="component" value="Unassembled WGS sequence"/>
</dbReference>
<dbReference type="InterPro" id="IPR000259">
    <property type="entry name" value="Adhesion_dom_fimbrial"/>
</dbReference>
<dbReference type="PANTHER" id="PTHR33420:SF14">
    <property type="entry name" value="TYPE 1 FIMBRIN D-MANNOSE SPECIFIC ADHESIN"/>
    <property type="match status" value="1"/>
</dbReference>
<reference evidence="6 7" key="1">
    <citation type="submission" date="2024-01" db="EMBL/GenBank/DDBJ databases">
        <title>Pseudocitrobacter sp. Endophytic strain Cyp-38L.</title>
        <authorList>
            <person name="Amer M.A."/>
            <person name="Hamed S.M."/>
        </authorList>
    </citation>
    <scope>NUCLEOTIDE SEQUENCE [LARGE SCALE GENOMIC DNA]</scope>
    <source>
        <strain evidence="6 7">Cyp38S</strain>
    </source>
</reference>
<dbReference type="InterPro" id="IPR050263">
    <property type="entry name" value="Bact_Fimbrial_Adh_Pro"/>
</dbReference>
<organism evidence="6 7">
    <name type="scientific">Pseudocitrobacter cyperus</name>
    <dbReference type="NCBI Taxonomy" id="3112843"/>
    <lineage>
        <taxon>Bacteria</taxon>
        <taxon>Pseudomonadati</taxon>
        <taxon>Pseudomonadota</taxon>
        <taxon>Gammaproteobacteria</taxon>
        <taxon>Enterobacterales</taxon>
        <taxon>Enterobacteriaceae</taxon>
        <taxon>Pseudocitrobacter</taxon>
    </lineage>
</organism>
<evidence type="ECO:0000256" key="4">
    <source>
        <dbReference type="SAM" id="SignalP"/>
    </source>
</evidence>
<gene>
    <name evidence="6" type="ORF">VSR74_08690</name>
</gene>
<comment type="similarity">
    <text evidence="2">Belongs to the fimbrial protein family.</text>
</comment>
<feature type="domain" description="Fimbrial-type adhesion" evidence="5">
    <location>
        <begin position="207"/>
        <end position="357"/>
    </location>
</feature>
<dbReference type="EMBL" id="JAYMYY010000001">
    <property type="protein sequence ID" value="MEO3989891.1"/>
    <property type="molecule type" value="Genomic_DNA"/>
</dbReference>
<keyword evidence="4" id="KW-0732">Signal</keyword>
<comment type="caution">
    <text evidence="6">The sequence shown here is derived from an EMBL/GenBank/DDBJ whole genome shotgun (WGS) entry which is preliminary data.</text>
</comment>